<dbReference type="SUPFAM" id="SSF53649">
    <property type="entry name" value="Alkaline phosphatase-like"/>
    <property type="match status" value="1"/>
</dbReference>
<dbReference type="AlphaFoldDB" id="A0A1V0UIX4"/>
<reference evidence="1 2" key="1">
    <citation type="submission" date="2017-03" db="EMBL/GenBank/DDBJ databases">
        <title>Complete Genome Sequence of a natural compounds producer, Streptomyces violaceus S21.</title>
        <authorList>
            <person name="Zhong C."/>
            <person name="Zhao Z."/>
            <person name="Fu J."/>
            <person name="Zong G."/>
            <person name="Qin R."/>
            <person name="Cao G."/>
        </authorList>
    </citation>
    <scope>NUCLEOTIDE SEQUENCE [LARGE SCALE GENOMIC DNA]</scope>
    <source>
        <strain evidence="1 2">S21</strain>
    </source>
</reference>
<dbReference type="GeneID" id="63983780"/>
<dbReference type="InterPro" id="IPR002591">
    <property type="entry name" value="Phosphodiest/P_Trfase"/>
</dbReference>
<dbReference type="Pfam" id="PF01663">
    <property type="entry name" value="Phosphodiest"/>
    <property type="match status" value="1"/>
</dbReference>
<evidence type="ECO:0000313" key="1">
    <source>
        <dbReference type="EMBL" id="ARF65164.1"/>
    </source>
</evidence>
<dbReference type="OrthoDB" id="3916054at2"/>
<dbReference type="KEGG" id="svu:B1H20_29960"/>
<proteinExistence type="predicted"/>
<dbReference type="RefSeq" id="WP_030277418.1">
    <property type="nucleotide sequence ID" value="NZ_CP020570.1"/>
</dbReference>
<sequence length="448" mass="49295">MTRRRAVVLVTEGAAPELLDRWGPDVLPAFARLRAEGAWGTMRSELVPYEPPGLISAFTGHGPAEHGCFSYWDAHSPDYEPVVLDSCSPRRPLLWQRPELADLTSAVVNVFGTHPVQPLNGSCIAYPMRRTLHACHPRDLPVRLGKEGIHPAHDVNIWFEGQDREEFTGKVLGADRARADAALHLFDGGQGDPPDLLVLNLTAIDRLSHVYWQELEPGSPVAEEDQAVRRAYRQTDEVLGAFLDRADEHTEVLAFSEIGFGPLRAYVSVNDVLEAAGLLTKRADGRPDWTATEAFEAVQGTQGVNVNTTGRYKHGIVEPHRREDTLNRVREALLAHLNPYTGLPLFADVLRAEDVHSGPAADRAPDLILVPYDWRYLPLGDTHWSARVHRRLQSGWHRRESYWGGLGGSFGTGAGRTGDPLDVAPTVLRMLGRPPLDDLAGNPLGAAG</sequence>
<evidence type="ECO:0000313" key="2">
    <source>
        <dbReference type="Proteomes" id="UP000192445"/>
    </source>
</evidence>
<organism evidence="1 2">
    <name type="scientific">Streptomyces violaceoruber</name>
    <dbReference type="NCBI Taxonomy" id="1935"/>
    <lineage>
        <taxon>Bacteria</taxon>
        <taxon>Bacillati</taxon>
        <taxon>Actinomycetota</taxon>
        <taxon>Actinomycetes</taxon>
        <taxon>Kitasatosporales</taxon>
        <taxon>Streptomycetaceae</taxon>
        <taxon>Streptomyces</taxon>
        <taxon>Streptomyces violaceoruber group</taxon>
    </lineage>
</organism>
<evidence type="ECO:0008006" key="3">
    <source>
        <dbReference type="Google" id="ProtNLM"/>
    </source>
</evidence>
<protein>
    <recommendedName>
        <fullName evidence="3">Phosphodiesterase</fullName>
    </recommendedName>
</protein>
<dbReference type="Gene3D" id="3.40.720.10">
    <property type="entry name" value="Alkaline Phosphatase, subunit A"/>
    <property type="match status" value="1"/>
</dbReference>
<dbReference type="STRING" id="1935.B1H20_29960"/>
<dbReference type="Proteomes" id="UP000192445">
    <property type="component" value="Chromosome"/>
</dbReference>
<name>A0A1V0UIX4_STRVN</name>
<gene>
    <name evidence="1" type="ORF">B1H20_29960</name>
</gene>
<accession>A0A1V0UIX4</accession>
<dbReference type="EMBL" id="CP020570">
    <property type="protein sequence ID" value="ARF65164.1"/>
    <property type="molecule type" value="Genomic_DNA"/>
</dbReference>
<dbReference type="InterPro" id="IPR017850">
    <property type="entry name" value="Alkaline_phosphatase_core_sf"/>
</dbReference>